<evidence type="ECO:0000256" key="2">
    <source>
        <dbReference type="ARBA" id="ARBA00022540"/>
    </source>
</evidence>
<dbReference type="Proteomes" id="UP000178486">
    <property type="component" value="Unassembled WGS sequence"/>
</dbReference>
<dbReference type="FunFam" id="2.40.50.140:FF:000002">
    <property type="entry name" value="Translation initiation factor IF-1"/>
    <property type="match status" value="1"/>
</dbReference>
<dbReference type="AlphaFoldDB" id="A0A1F7JHV9"/>
<keyword evidence="3 4" id="KW-0648">Protein biosynthesis</keyword>
<comment type="subcellular location">
    <subcellularLocation>
        <location evidence="4">Cytoplasm</location>
    </subcellularLocation>
</comment>
<comment type="caution">
    <text evidence="7">The sequence shown here is derived from an EMBL/GenBank/DDBJ whole genome shotgun (WGS) entry which is preliminary data.</text>
</comment>
<evidence type="ECO:0000256" key="3">
    <source>
        <dbReference type="ARBA" id="ARBA00022917"/>
    </source>
</evidence>
<dbReference type="InterPro" id="IPR012340">
    <property type="entry name" value="NA-bd_OB-fold"/>
</dbReference>
<sequence length="78" mass="8982">MHQGTFEVEGEVTESLPNTMFRVNVIKAEDATLVGTSLLCHLSGKMRMHYIRVMPGDHVRIEMTPYDKGKGRIVYRFR</sequence>
<dbReference type="InterPro" id="IPR004368">
    <property type="entry name" value="TIF_IF1"/>
</dbReference>
<dbReference type="HAMAP" id="MF_00075">
    <property type="entry name" value="IF_1"/>
    <property type="match status" value="1"/>
</dbReference>
<evidence type="ECO:0000313" key="8">
    <source>
        <dbReference type="Proteomes" id="UP000178486"/>
    </source>
</evidence>
<reference evidence="7 8" key="1">
    <citation type="journal article" date="2016" name="Nat. Commun.">
        <title>Thousands of microbial genomes shed light on interconnected biogeochemical processes in an aquifer system.</title>
        <authorList>
            <person name="Anantharaman K."/>
            <person name="Brown C.T."/>
            <person name="Hug L.A."/>
            <person name="Sharon I."/>
            <person name="Castelle C.J."/>
            <person name="Probst A.J."/>
            <person name="Thomas B.C."/>
            <person name="Singh A."/>
            <person name="Wilkins M.J."/>
            <person name="Karaoz U."/>
            <person name="Brodie E.L."/>
            <person name="Williams K.H."/>
            <person name="Hubbard S.S."/>
            <person name="Banfield J.F."/>
        </authorList>
    </citation>
    <scope>NUCLEOTIDE SEQUENCE [LARGE SCALE GENOMIC DNA]</scope>
</reference>
<dbReference type="PANTHER" id="PTHR33370">
    <property type="entry name" value="TRANSLATION INITIATION FACTOR IF-1, CHLOROPLASTIC"/>
    <property type="match status" value="1"/>
</dbReference>
<gene>
    <name evidence="4" type="primary">infA</name>
    <name evidence="7" type="ORF">A3B56_03025</name>
</gene>
<dbReference type="Gene3D" id="2.40.50.140">
    <property type="entry name" value="Nucleic acid-binding proteins"/>
    <property type="match status" value="1"/>
</dbReference>
<dbReference type="EMBL" id="MGAU01000020">
    <property type="protein sequence ID" value="OGK55194.1"/>
    <property type="molecule type" value="Genomic_DNA"/>
</dbReference>
<dbReference type="GO" id="GO:0005829">
    <property type="term" value="C:cytosol"/>
    <property type="evidence" value="ECO:0007669"/>
    <property type="project" value="TreeGrafter"/>
</dbReference>
<dbReference type="CDD" id="cd04451">
    <property type="entry name" value="S1_IF1"/>
    <property type="match status" value="1"/>
</dbReference>
<dbReference type="NCBIfam" id="TIGR00008">
    <property type="entry name" value="infA"/>
    <property type="match status" value="1"/>
</dbReference>
<comment type="function">
    <text evidence="4">One of the essential components for the initiation of protein synthesis. Stabilizes the binding of IF-2 and IF-3 on the 30S subunit to which N-formylmethionyl-tRNA(fMet) subsequently binds. Helps modulate mRNA selection, yielding the 30S pre-initiation complex (PIC). Upon addition of the 50S ribosomal subunit IF-1, IF-2 and IF-3 are released leaving the mature 70S translation initiation complex.</text>
</comment>
<dbReference type="PROSITE" id="PS50832">
    <property type="entry name" value="S1_IF1_TYPE"/>
    <property type="match status" value="1"/>
</dbReference>
<organism evidence="7 8">
    <name type="scientific">Candidatus Roizmanbacteria bacterium RIFCSPLOWO2_01_FULL_45_11</name>
    <dbReference type="NCBI Taxonomy" id="1802070"/>
    <lineage>
        <taxon>Bacteria</taxon>
        <taxon>Candidatus Roizmaniibacteriota</taxon>
    </lineage>
</organism>
<dbReference type="GO" id="GO:0043022">
    <property type="term" value="F:ribosome binding"/>
    <property type="evidence" value="ECO:0007669"/>
    <property type="project" value="UniProtKB-UniRule"/>
</dbReference>
<keyword evidence="4" id="KW-0963">Cytoplasm</keyword>
<evidence type="ECO:0000313" key="7">
    <source>
        <dbReference type="EMBL" id="OGK55194.1"/>
    </source>
</evidence>
<evidence type="ECO:0000256" key="5">
    <source>
        <dbReference type="NCBIfam" id="TIGR00008"/>
    </source>
</evidence>
<keyword evidence="4" id="KW-0694">RNA-binding</keyword>
<dbReference type="Pfam" id="PF01176">
    <property type="entry name" value="eIF-1a"/>
    <property type="match status" value="1"/>
</dbReference>
<dbReference type="SUPFAM" id="SSF50249">
    <property type="entry name" value="Nucleic acid-binding proteins"/>
    <property type="match status" value="1"/>
</dbReference>
<feature type="domain" description="S1-like" evidence="6">
    <location>
        <begin position="1"/>
        <end position="78"/>
    </location>
</feature>
<dbReference type="InterPro" id="IPR006196">
    <property type="entry name" value="RNA-binding_domain_S1_IF1"/>
</dbReference>
<comment type="similarity">
    <text evidence="1 4">Belongs to the IF-1 family.</text>
</comment>
<comment type="subunit">
    <text evidence="4">Component of the 30S ribosomal translation pre-initiation complex which assembles on the 30S ribosome in the order IF-2 and IF-3, IF-1 and N-formylmethionyl-tRNA(fMet); mRNA recruitment can occur at any time during PIC assembly.</text>
</comment>
<dbReference type="PANTHER" id="PTHR33370:SF1">
    <property type="entry name" value="TRANSLATION INITIATION FACTOR IF-1, CHLOROPLASTIC"/>
    <property type="match status" value="1"/>
</dbReference>
<proteinExistence type="inferred from homology"/>
<dbReference type="GO" id="GO:0019843">
    <property type="term" value="F:rRNA binding"/>
    <property type="evidence" value="ECO:0007669"/>
    <property type="project" value="UniProtKB-UniRule"/>
</dbReference>
<keyword evidence="4" id="KW-0699">rRNA-binding</keyword>
<accession>A0A1F7JHV9</accession>
<evidence type="ECO:0000259" key="6">
    <source>
        <dbReference type="PROSITE" id="PS50832"/>
    </source>
</evidence>
<name>A0A1F7JHV9_9BACT</name>
<dbReference type="GO" id="GO:0003743">
    <property type="term" value="F:translation initiation factor activity"/>
    <property type="evidence" value="ECO:0007669"/>
    <property type="project" value="UniProtKB-UniRule"/>
</dbReference>
<keyword evidence="2 4" id="KW-0396">Initiation factor</keyword>
<protein>
    <recommendedName>
        <fullName evidence="4 5">Translation initiation factor IF-1</fullName>
    </recommendedName>
</protein>
<evidence type="ECO:0000256" key="4">
    <source>
        <dbReference type="HAMAP-Rule" id="MF_00075"/>
    </source>
</evidence>
<evidence type="ECO:0000256" key="1">
    <source>
        <dbReference type="ARBA" id="ARBA00010939"/>
    </source>
</evidence>